<feature type="transmembrane region" description="Helical" evidence="12">
    <location>
        <begin position="37"/>
        <end position="56"/>
    </location>
</feature>
<dbReference type="InterPro" id="IPR038770">
    <property type="entry name" value="Na+/solute_symporter_sf"/>
</dbReference>
<dbReference type="Gene3D" id="1.20.1530.20">
    <property type="match status" value="1"/>
</dbReference>
<feature type="transmembrane region" description="Helical" evidence="12">
    <location>
        <begin position="105"/>
        <end position="127"/>
    </location>
</feature>
<keyword evidence="7" id="KW-0915">Sodium</keyword>
<evidence type="ECO:0000256" key="8">
    <source>
        <dbReference type="ARBA" id="ARBA00023065"/>
    </source>
</evidence>
<feature type="transmembrane region" description="Helical" evidence="12">
    <location>
        <begin position="12"/>
        <end position="30"/>
    </location>
</feature>
<comment type="caution">
    <text evidence="14">The sequence shown here is derived from an EMBL/GenBank/DDBJ whole genome shotgun (WGS) entry which is preliminary data.</text>
</comment>
<feature type="domain" description="Cation/H+ exchanger transmembrane" evidence="13">
    <location>
        <begin position="20"/>
        <end position="419"/>
    </location>
</feature>
<gene>
    <name evidence="14" type="ORF">GCM10010094_09130</name>
</gene>
<keyword evidence="15" id="KW-1185">Reference proteome</keyword>
<dbReference type="RefSeq" id="WP_246567278.1">
    <property type="nucleotide sequence ID" value="NZ_BMPQ01000002.1"/>
</dbReference>
<feature type="transmembrane region" description="Helical" evidence="12">
    <location>
        <begin position="221"/>
        <end position="243"/>
    </location>
</feature>
<dbReference type="AlphaFoldDB" id="A0A917V8T1"/>
<evidence type="ECO:0000256" key="10">
    <source>
        <dbReference type="ARBA" id="ARBA00023201"/>
    </source>
</evidence>
<dbReference type="Pfam" id="PF00999">
    <property type="entry name" value="Na_H_Exchanger"/>
    <property type="match status" value="1"/>
</dbReference>
<comment type="subcellular location">
    <subcellularLocation>
        <location evidence="1">Membrane</location>
        <topology evidence="1">Multi-pass membrane protein</topology>
    </subcellularLocation>
</comment>
<dbReference type="EMBL" id="BMPQ01000002">
    <property type="protein sequence ID" value="GGK51092.1"/>
    <property type="molecule type" value="Genomic_DNA"/>
</dbReference>
<evidence type="ECO:0000256" key="11">
    <source>
        <dbReference type="SAM" id="MobiDB-lite"/>
    </source>
</evidence>
<keyword evidence="10" id="KW-0739">Sodium transport</keyword>
<keyword evidence="4" id="KW-0050">Antiport</keyword>
<keyword evidence="9 12" id="KW-0472">Membrane</keyword>
<organism evidence="14 15">
    <name type="scientific">Streptomyces flaveus</name>
    <dbReference type="NCBI Taxonomy" id="66370"/>
    <lineage>
        <taxon>Bacteria</taxon>
        <taxon>Bacillati</taxon>
        <taxon>Actinomycetota</taxon>
        <taxon>Actinomycetes</taxon>
        <taxon>Kitasatosporales</taxon>
        <taxon>Streptomycetaceae</taxon>
        <taxon>Streptomyces</taxon>
        <taxon>Streptomyces aurantiacus group</taxon>
    </lineage>
</organism>
<feature type="transmembrane region" description="Helical" evidence="12">
    <location>
        <begin position="396"/>
        <end position="415"/>
    </location>
</feature>
<feature type="transmembrane region" description="Helical" evidence="12">
    <location>
        <begin position="76"/>
        <end position="93"/>
    </location>
</feature>
<dbReference type="GO" id="GO:0015297">
    <property type="term" value="F:antiporter activity"/>
    <property type="evidence" value="ECO:0007669"/>
    <property type="project" value="UniProtKB-KW"/>
</dbReference>
<dbReference type="GO" id="GO:1902600">
    <property type="term" value="P:proton transmembrane transport"/>
    <property type="evidence" value="ECO:0007669"/>
    <property type="project" value="InterPro"/>
</dbReference>
<evidence type="ECO:0000256" key="5">
    <source>
        <dbReference type="ARBA" id="ARBA00022692"/>
    </source>
</evidence>
<feature type="transmembrane region" description="Helical" evidence="12">
    <location>
        <begin position="264"/>
        <end position="292"/>
    </location>
</feature>
<feature type="region of interest" description="Disordered" evidence="11">
    <location>
        <begin position="425"/>
        <end position="516"/>
    </location>
</feature>
<dbReference type="GO" id="GO:0006814">
    <property type="term" value="P:sodium ion transport"/>
    <property type="evidence" value="ECO:0007669"/>
    <property type="project" value="UniProtKB-KW"/>
</dbReference>
<reference evidence="14" key="1">
    <citation type="journal article" date="2014" name="Int. J. Syst. Evol. Microbiol.">
        <title>Complete genome sequence of Corynebacterium casei LMG S-19264T (=DSM 44701T), isolated from a smear-ripened cheese.</title>
        <authorList>
            <consortium name="US DOE Joint Genome Institute (JGI-PGF)"/>
            <person name="Walter F."/>
            <person name="Albersmeier A."/>
            <person name="Kalinowski J."/>
            <person name="Ruckert C."/>
        </authorList>
    </citation>
    <scope>NUCLEOTIDE SEQUENCE</scope>
    <source>
        <strain evidence="14">JCM 3035</strain>
    </source>
</reference>
<feature type="transmembrane region" description="Helical" evidence="12">
    <location>
        <begin position="335"/>
        <end position="355"/>
    </location>
</feature>
<evidence type="ECO:0000256" key="12">
    <source>
        <dbReference type="SAM" id="Phobius"/>
    </source>
</evidence>
<keyword evidence="3" id="KW-0813">Transport</keyword>
<dbReference type="PANTHER" id="PTHR43562:SF3">
    <property type="entry name" value="SODIUM ION_PROTON EXCHANGER (EUROFUNG)"/>
    <property type="match status" value="1"/>
</dbReference>
<feature type="transmembrane region" description="Helical" evidence="12">
    <location>
        <begin position="304"/>
        <end position="323"/>
    </location>
</feature>
<name>A0A917V8T1_9ACTN</name>
<proteinExistence type="inferred from homology"/>
<keyword evidence="6 12" id="KW-1133">Transmembrane helix</keyword>
<feature type="transmembrane region" description="Helical" evidence="12">
    <location>
        <begin position="171"/>
        <end position="201"/>
    </location>
</feature>
<evidence type="ECO:0000313" key="14">
    <source>
        <dbReference type="EMBL" id="GGK51092.1"/>
    </source>
</evidence>
<dbReference type="PANTHER" id="PTHR43562">
    <property type="entry name" value="NAPA-TYPE SODIUM/HYDROGEN ANTIPORTER"/>
    <property type="match status" value="1"/>
</dbReference>
<evidence type="ECO:0000256" key="9">
    <source>
        <dbReference type="ARBA" id="ARBA00023136"/>
    </source>
</evidence>
<accession>A0A917V8T1</accession>
<evidence type="ECO:0000256" key="6">
    <source>
        <dbReference type="ARBA" id="ARBA00022989"/>
    </source>
</evidence>
<dbReference type="GO" id="GO:0016020">
    <property type="term" value="C:membrane"/>
    <property type="evidence" value="ECO:0007669"/>
    <property type="project" value="UniProtKB-SubCell"/>
</dbReference>
<keyword evidence="5 12" id="KW-0812">Transmembrane</keyword>
<reference evidence="14" key="2">
    <citation type="submission" date="2020-09" db="EMBL/GenBank/DDBJ databases">
        <authorList>
            <person name="Sun Q."/>
            <person name="Ohkuma M."/>
        </authorList>
    </citation>
    <scope>NUCLEOTIDE SEQUENCE</scope>
    <source>
        <strain evidence="14">JCM 3035</strain>
    </source>
</reference>
<evidence type="ECO:0000259" key="13">
    <source>
        <dbReference type="Pfam" id="PF00999"/>
    </source>
</evidence>
<evidence type="ECO:0000256" key="3">
    <source>
        <dbReference type="ARBA" id="ARBA00022448"/>
    </source>
</evidence>
<dbReference type="InterPro" id="IPR006153">
    <property type="entry name" value="Cation/H_exchanger_TM"/>
</dbReference>
<evidence type="ECO:0000256" key="7">
    <source>
        <dbReference type="ARBA" id="ARBA00023053"/>
    </source>
</evidence>
<evidence type="ECO:0000256" key="1">
    <source>
        <dbReference type="ARBA" id="ARBA00004141"/>
    </source>
</evidence>
<protein>
    <recommendedName>
        <fullName evidence="13">Cation/H+ exchanger transmembrane domain-containing protein</fullName>
    </recommendedName>
</protein>
<feature type="transmembrane region" description="Helical" evidence="12">
    <location>
        <begin position="367"/>
        <end position="389"/>
    </location>
</feature>
<feature type="transmembrane region" description="Helical" evidence="12">
    <location>
        <begin position="139"/>
        <end position="159"/>
    </location>
</feature>
<evidence type="ECO:0000313" key="15">
    <source>
        <dbReference type="Proteomes" id="UP000637788"/>
    </source>
</evidence>
<comment type="similarity">
    <text evidence="2">Belongs to the monovalent cation:proton antiporter 2 (CPA2) transporter (TC 2.A.37) family.</text>
</comment>
<keyword evidence="8" id="KW-0406">Ion transport</keyword>
<feature type="compositionally biased region" description="Basic and acidic residues" evidence="11">
    <location>
        <begin position="506"/>
        <end position="516"/>
    </location>
</feature>
<evidence type="ECO:0000256" key="4">
    <source>
        <dbReference type="ARBA" id="ARBA00022449"/>
    </source>
</evidence>
<sequence>MPLTVAEIARILIVLTVFLVAAHLCGHLFARLRQPPVIGEIVGGLLLGGSALGLLAPSVSSWLVPPSSATAHTLGAVYQLGTILMVFLAGLEMRQSGLGTERKTVVFTTVTGLVIPFAAGLAIAQVVDTGGLAGPHGSAASISLVLGLAIAVTSIPVISRIMMDLGIMGSLFARMVLTVAVVEDVLLYVVLAVILGLAHIQADTSYGLPALLPSHAMGWDVAYYVGASVLFFAVCLAGGRAAFRRLSAGPLGVLERRSPAAFRLVFLFALCLGCMGLGIDPIFGALMAGIAMAGQETASPGQEAVRAFSLAFFIPIYFALVGFRLDLVHNLDLVFFGWLFVLACVVKFGSVWLGARLAGKSPSWSTHFAVAMNARGGPGIILASVTFGAGVINGRFFVALVLLSILTSQLAGVWLTRALSSDPALFSSDRPPPRADAVPGQTVREPASGSNAAMGPEKVLEDPTGEARQCHRPAADTESAEEDRQDRAGAVDRAVQQEGAAITPAKADRHRPPQQG</sequence>
<evidence type="ECO:0000256" key="2">
    <source>
        <dbReference type="ARBA" id="ARBA00005551"/>
    </source>
</evidence>
<dbReference type="Proteomes" id="UP000637788">
    <property type="component" value="Unassembled WGS sequence"/>
</dbReference>